<keyword evidence="2" id="KW-0560">Oxidoreductase</keyword>
<evidence type="ECO:0000313" key="4">
    <source>
        <dbReference type="EMBL" id="ABZ69581.1"/>
    </source>
</evidence>
<dbReference type="Gene3D" id="3.40.50.1970">
    <property type="match status" value="1"/>
</dbReference>
<dbReference type="InterPro" id="IPR039697">
    <property type="entry name" value="Alcohol_dehydrogenase_Fe"/>
</dbReference>
<dbReference type="STRING" id="366602.Caul_0444"/>
<evidence type="ECO:0000259" key="3">
    <source>
        <dbReference type="Pfam" id="PF00465"/>
    </source>
</evidence>
<accession>B0T6G4</accession>
<reference evidence="4" key="1">
    <citation type="submission" date="2008-01" db="EMBL/GenBank/DDBJ databases">
        <title>Complete sequence of chromosome of Caulobacter sp. K31.</title>
        <authorList>
            <consortium name="US DOE Joint Genome Institute"/>
            <person name="Copeland A."/>
            <person name="Lucas S."/>
            <person name="Lapidus A."/>
            <person name="Barry K."/>
            <person name="Glavina del Rio T."/>
            <person name="Dalin E."/>
            <person name="Tice H."/>
            <person name="Pitluck S."/>
            <person name="Bruce D."/>
            <person name="Goodwin L."/>
            <person name="Thompson L.S."/>
            <person name="Brettin T."/>
            <person name="Detter J.C."/>
            <person name="Han C."/>
            <person name="Schmutz J."/>
            <person name="Larimer F."/>
            <person name="Land M."/>
            <person name="Hauser L."/>
            <person name="Kyrpides N."/>
            <person name="Kim E."/>
            <person name="Stephens C."/>
            <person name="Richardson P."/>
        </authorList>
    </citation>
    <scope>NUCLEOTIDE SEQUENCE [LARGE SCALE GENOMIC DNA]</scope>
    <source>
        <strain evidence="4">K31</strain>
    </source>
</reference>
<dbReference type="PANTHER" id="PTHR11496:SF102">
    <property type="entry name" value="ALCOHOL DEHYDROGENASE 4"/>
    <property type="match status" value="1"/>
</dbReference>
<organism evidence="4">
    <name type="scientific">Caulobacter sp. (strain K31)</name>
    <dbReference type="NCBI Taxonomy" id="366602"/>
    <lineage>
        <taxon>Bacteria</taxon>
        <taxon>Pseudomonadati</taxon>
        <taxon>Pseudomonadota</taxon>
        <taxon>Alphaproteobacteria</taxon>
        <taxon>Caulobacterales</taxon>
        <taxon>Caulobacteraceae</taxon>
        <taxon>Caulobacter</taxon>
    </lineage>
</organism>
<dbReference type="CDD" id="cd14866">
    <property type="entry name" value="Fe-ADH-like"/>
    <property type="match status" value="1"/>
</dbReference>
<feature type="domain" description="Alcohol dehydrogenase iron-type/glycerol dehydrogenase GldA" evidence="3">
    <location>
        <begin position="16"/>
        <end position="191"/>
    </location>
</feature>
<dbReference type="GO" id="GO:0046872">
    <property type="term" value="F:metal ion binding"/>
    <property type="evidence" value="ECO:0007669"/>
    <property type="project" value="InterPro"/>
</dbReference>
<dbReference type="Gene3D" id="1.20.1090.10">
    <property type="entry name" value="Dehydroquinate synthase-like - alpha domain"/>
    <property type="match status" value="1"/>
</dbReference>
<sequence length="407" mass="43356">MTRQSRSLEFHVAMLPVRIHSGRAALSRLPSELDRVGSSRAMIVCGKSVSTRTPLIGDLRALIGGRCAAVFDAAERHAPLASVLAAVAQAREAKIDAIVAVGGGSMMMFGRMVAILLAETGAPEALMTQYAQDRPAVSPRLDQPKVPIFNVTTVPTNAQFHAGSAMKNLALNQRMEYFDPKTRPAAIFWDTDALMTAPAALARAGGLATFFWSLAGLGEVDRVSPLESADIEQAFQLALDALPRLSDEADCDARLQMCAAAFLQYRGAGNSARTARVNWPVRATYALSAGLFNADDGIEPGLAYLALFPSAVRVFGPRSPGDLVRMCHALCGVALDPDAPGLADSAATLIRGAIRALDVSIRLRDLVASRDALAPLRAFAQRNYNADPNRDFLSEAAALDAVLEDAW</sequence>
<evidence type="ECO:0000256" key="2">
    <source>
        <dbReference type="ARBA" id="ARBA00023002"/>
    </source>
</evidence>
<dbReference type="InterPro" id="IPR001670">
    <property type="entry name" value="ADH_Fe/GldA"/>
</dbReference>
<dbReference type="EMBL" id="CP000927">
    <property type="protein sequence ID" value="ABZ69581.1"/>
    <property type="molecule type" value="Genomic_DNA"/>
</dbReference>
<dbReference type="GO" id="GO:0004022">
    <property type="term" value="F:alcohol dehydrogenase (NAD+) activity"/>
    <property type="evidence" value="ECO:0007669"/>
    <property type="project" value="TreeGrafter"/>
</dbReference>
<gene>
    <name evidence="4" type="ordered locus">Caul_0444</name>
</gene>
<dbReference type="AlphaFoldDB" id="B0T6G4"/>
<dbReference type="KEGG" id="cak:Caul_0444"/>
<dbReference type="SUPFAM" id="SSF56796">
    <property type="entry name" value="Dehydroquinate synthase-like"/>
    <property type="match status" value="1"/>
</dbReference>
<dbReference type="HOGENOM" id="CLU_007207_0_0_5"/>
<dbReference type="eggNOG" id="COG1454">
    <property type="taxonomic scope" value="Bacteria"/>
</dbReference>
<evidence type="ECO:0000256" key="1">
    <source>
        <dbReference type="ARBA" id="ARBA00007358"/>
    </source>
</evidence>
<name>B0T6G4_CAUSK</name>
<comment type="similarity">
    <text evidence="1">Belongs to the iron-containing alcohol dehydrogenase family.</text>
</comment>
<dbReference type="Pfam" id="PF00465">
    <property type="entry name" value="Fe-ADH"/>
    <property type="match status" value="1"/>
</dbReference>
<protein>
    <submittedName>
        <fullName evidence="4">Iron-containing alcohol dehydrogenase</fullName>
    </submittedName>
</protein>
<dbReference type="PANTHER" id="PTHR11496">
    <property type="entry name" value="ALCOHOL DEHYDROGENASE"/>
    <property type="match status" value="1"/>
</dbReference>
<proteinExistence type="inferred from homology"/>
<dbReference type="OrthoDB" id="3812122at2"/>